<name>A0ABR3WNK4_9EURO</name>
<comment type="caution">
    <text evidence="2">The sequence shown here is derived from an EMBL/GenBank/DDBJ whole genome shotgun (WGS) entry which is preliminary data.</text>
</comment>
<dbReference type="PANTHER" id="PTHR43861">
    <property type="entry name" value="TRANS-ACONITATE 2-METHYLTRANSFERASE-RELATED"/>
    <property type="match status" value="1"/>
</dbReference>
<dbReference type="EMBL" id="JAVDPF010000063">
    <property type="protein sequence ID" value="KAL1865240.1"/>
    <property type="molecule type" value="Genomic_DNA"/>
</dbReference>
<dbReference type="CDD" id="cd02440">
    <property type="entry name" value="AdoMet_MTases"/>
    <property type="match status" value="1"/>
</dbReference>
<sequence>MSHFTEANRHYFDEKATHYKTDFAEATQLLISEIEARRQWIGPKWTDTESGRGQDITLLDYACGPGTVSNTLAPFVTKAVGIDVSDNMISEFNKNAREAGVAEKMVGFKGDLLADTISDELRGPNLFNFDIVVVSLALHHFPDPDFALKRVADRLKKGGILLIIDFLPDEHTHAFHKDHPEAAATIGKHGFTRDEMKKLCEDAGLGAAFDYQVVEKPMKFVLKGKDQQRTLFFARACRT</sequence>
<organism evidence="2 3">
    <name type="scientific">Paecilomyces lecythidis</name>
    <dbReference type="NCBI Taxonomy" id="3004212"/>
    <lineage>
        <taxon>Eukaryota</taxon>
        <taxon>Fungi</taxon>
        <taxon>Dikarya</taxon>
        <taxon>Ascomycota</taxon>
        <taxon>Pezizomycotina</taxon>
        <taxon>Eurotiomycetes</taxon>
        <taxon>Eurotiomycetidae</taxon>
        <taxon>Eurotiales</taxon>
        <taxon>Thermoascaceae</taxon>
        <taxon>Paecilomyces</taxon>
    </lineage>
</organism>
<accession>A0ABR3WNK4</accession>
<dbReference type="InterPro" id="IPR029063">
    <property type="entry name" value="SAM-dependent_MTases_sf"/>
</dbReference>
<evidence type="ECO:0000313" key="3">
    <source>
        <dbReference type="Proteomes" id="UP001583193"/>
    </source>
</evidence>
<dbReference type="Pfam" id="PF13489">
    <property type="entry name" value="Methyltransf_23"/>
    <property type="match status" value="1"/>
</dbReference>
<keyword evidence="3" id="KW-1185">Reference proteome</keyword>
<dbReference type="PANTHER" id="PTHR43861:SF3">
    <property type="entry name" value="PUTATIVE (AFU_ORTHOLOGUE AFUA_2G14390)-RELATED"/>
    <property type="match status" value="1"/>
</dbReference>
<dbReference type="Gene3D" id="3.40.50.150">
    <property type="entry name" value="Vaccinia Virus protein VP39"/>
    <property type="match status" value="1"/>
</dbReference>
<keyword evidence="1" id="KW-0808">Transferase</keyword>
<dbReference type="SUPFAM" id="SSF53335">
    <property type="entry name" value="S-adenosyl-L-methionine-dependent methyltransferases"/>
    <property type="match status" value="1"/>
</dbReference>
<dbReference type="Proteomes" id="UP001583193">
    <property type="component" value="Unassembled WGS sequence"/>
</dbReference>
<evidence type="ECO:0000313" key="2">
    <source>
        <dbReference type="EMBL" id="KAL1865240.1"/>
    </source>
</evidence>
<evidence type="ECO:0000256" key="1">
    <source>
        <dbReference type="ARBA" id="ARBA00022679"/>
    </source>
</evidence>
<protein>
    <submittedName>
        <fullName evidence="2">Protein-lysine N-methyltransferase efm5</fullName>
    </submittedName>
</protein>
<gene>
    <name evidence="2" type="primary">EFM5_1</name>
    <name evidence="2" type="ORF">Plec18167_009508</name>
</gene>
<reference evidence="2 3" key="1">
    <citation type="journal article" date="2024" name="IMA Fungus">
        <title>IMA Genome - F19 : A genome assembly and annotation guide to empower mycologists, including annotated draft genome sequences of Ceratocystis pirilliformis, Diaporthe australafricana, Fusarium ophioides, Paecilomyces lecythidis, and Sporothrix stenoceras.</title>
        <authorList>
            <person name="Aylward J."/>
            <person name="Wilson A.M."/>
            <person name="Visagie C.M."/>
            <person name="Spraker J."/>
            <person name="Barnes I."/>
            <person name="Buitendag C."/>
            <person name="Ceriani C."/>
            <person name="Del Mar Angel L."/>
            <person name="du Plessis D."/>
            <person name="Fuchs T."/>
            <person name="Gasser K."/>
            <person name="Kramer D."/>
            <person name="Li W."/>
            <person name="Munsamy K."/>
            <person name="Piso A."/>
            <person name="Price J.L."/>
            <person name="Sonnekus B."/>
            <person name="Thomas C."/>
            <person name="van der Nest A."/>
            <person name="van Dijk A."/>
            <person name="van Heerden A."/>
            <person name="van Vuuren N."/>
            <person name="Yilmaz N."/>
            <person name="Duong T.A."/>
            <person name="van der Merwe N.A."/>
            <person name="Wingfield M.J."/>
            <person name="Wingfield B.D."/>
        </authorList>
    </citation>
    <scope>NUCLEOTIDE SEQUENCE [LARGE SCALE GENOMIC DNA]</scope>
    <source>
        <strain evidence="2 3">CMW 18167</strain>
    </source>
</reference>
<proteinExistence type="predicted"/>